<proteinExistence type="predicted"/>
<dbReference type="InterPro" id="IPR000182">
    <property type="entry name" value="GNAT_dom"/>
</dbReference>
<dbReference type="STRING" id="589865.DaAHT2_0564"/>
<dbReference type="KEGG" id="dak:DaAHT2_0564"/>
<evidence type="ECO:0000313" key="2">
    <source>
        <dbReference type="EMBL" id="ADH85270.1"/>
    </source>
</evidence>
<dbReference type="CDD" id="cd04301">
    <property type="entry name" value="NAT_SF"/>
    <property type="match status" value="1"/>
</dbReference>
<sequence>MMNNLNVTADRPAVTTADQTMTLGRSLVQHGRASDRVYLMAVADQDMPDLLTTLDELARENRYGKIFAKVPARWRRQCVAAGYRVEAEVPGFYGGEENGLFLGKYLEKERRKTSEDADIQAVLELCRRAAEAPTQPGVAGENGSYQTRLCTRADTPAMAELFRRVFSSYPFPVHDPAFLRQTMNQQVVYAGAWQGEELAALASAEFSPQAAHAEMTDFATAPEHRRRQLAGRLLSKLEQEMSTRGIRVAYTIARAVSAGVNLTFAKAGYRHAGTLINNTQICGRIESMNIWYRRL</sequence>
<accession>D6Z0P1</accession>
<feature type="domain" description="N-acetyltransferase" evidence="1">
    <location>
        <begin position="145"/>
        <end position="295"/>
    </location>
</feature>
<dbReference type="Gene3D" id="3.40.630.30">
    <property type="match status" value="1"/>
</dbReference>
<gene>
    <name evidence="2" type="ordered locus">DaAHT2_0564</name>
</gene>
<dbReference type="NCBIfam" id="TIGR03827">
    <property type="entry name" value="GNAT_ablB"/>
    <property type="match status" value="1"/>
</dbReference>
<dbReference type="HOGENOM" id="CLU_081246_0_0_7"/>
<dbReference type="Proteomes" id="UP000001508">
    <property type="component" value="Chromosome"/>
</dbReference>
<dbReference type="GO" id="GO:0008080">
    <property type="term" value="F:N-acetyltransferase activity"/>
    <property type="evidence" value="ECO:0007669"/>
    <property type="project" value="InterPro"/>
</dbReference>
<dbReference type="InterPro" id="IPR022525">
    <property type="entry name" value="GNAT_AblB"/>
</dbReference>
<name>D6Z0P1_DESAT</name>
<dbReference type="PROSITE" id="PS51186">
    <property type="entry name" value="GNAT"/>
    <property type="match status" value="1"/>
</dbReference>
<keyword evidence="3" id="KW-1185">Reference proteome</keyword>
<dbReference type="eggNOG" id="COG0456">
    <property type="taxonomic scope" value="Bacteria"/>
</dbReference>
<dbReference type="SUPFAM" id="SSF55729">
    <property type="entry name" value="Acyl-CoA N-acyltransferases (Nat)"/>
    <property type="match status" value="1"/>
</dbReference>
<evidence type="ECO:0000313" key="3">
    <source>
        <dbReference type="Proteomes" id="UP000001508"/>
    </source>
</evidence>
<dbReference type="InParanoid" id="D6Z0P1"/>
<keyword evidence="2" id="KW-0808">Transferase</keyword>
<dbReference type="Pfam" id="PF00583">
    <property type="entry name" value="Acetyltransf_1"/>
    <property type="match status" value="1"/>
</dbReference>
<dbReference type="InterPro" id="IPR016181">
    <property type="entry name" value="Acyl_CoA_acyltransferase"/>
</dbReference>
<organism evidence="2 3">
    <name type="scientific">Desulfurivibrio alkaliphilus (strain DSM 19089 / UNIQEM U267 / AHT2)</name>
    <dbReference type="NCBI Taxonomy" id="589865"/>
    <lineage>
        <taxon>Bacteria</taxon>
        <taxon>Pseudomonadati</taxon>
        <taxon>Thermodesulfobacteriota</taxon>
        <taxon>Desulfobulbia</taxon>
        <taxon>Desulfobulbales</taxon>
        <taxon>Desulfobulbaceae</taxon>
        <taxon>Desulfurivibrio</taxon>
    </lineage>
</organism>
<protein>
    <submittedName>
        <fullName evidence="2">GCN5-related N-acetyltransferase</fullName>
    </submittedName>
</protein>
<reference evidence="3" key="1">
    <citation type="submission" date="2010-02" db="EMBL/GenBank/DDBJ databases">
        <title>Complete sequence of Desulfurivibrio alkaliphilus AHT2.</title>
        <authorList>
            <consortium name="US DOE Joint Genome Institute"/>
            <person name="Pitluck S."/>
            <person name="Chertkov O."/>
            <person name="Detter J.C."/>
            <person name="Han C."/>
            <person name="Tapia R."/>
            <person name="Larimer F."/>
            <person name="Land M."/>
            <person name="Hauser L."/>
            <person name="Kyrpides N."/>
            <person name="Mikhailova N."/>
            <person name="Sorokin D.Y."/>
            <person name="Muyzer G."/>
            <person name="Woyke T."/>
        </authorList>
    </citation>
    <scope>NUCLEOTIDE SEQUENCE [LARGE SCALE GENOMIC DNA]</scope>
    <source>
        <strain evidence="3">DSM 19089 / UNIQEM U267 / AHT2</strain>
    </source>
</reference>
<dbReference type="AlphaFoldDB" id="D6Z0P1"/>
<dbReference type="EMBL" id="CP001940">
    <property type="protein sequence ID" value="ADH85270.1"/>
    <property type="molecule type" value="Genomic_DNA"/>
</dbReference>
<dbReference type="RefSeq" id="WP_013162801.1">
    <property type="nucleotide sequence ID" value="NC_014216.1"/>
</dbReference>
<evidence type="ECO:0000259" key="1">
    <source>
        <dbReference type="PROSITE" id="PS51186"/>
    </source>
</evidence>